<feature type="transmembrane region" description="Helical" evidence="1">
    <location>
        <begin position="206"/>
        <end position="223"/>
    </location>
</feature>
<dbReference type="Proteomes" id="UP000680706">
    <property type="component" value="Chromosome"/>
</dbReference>
<proteinExistence type="predicted"/>
<keyword evidence="1" id="KW-0472">Membrane</keyword>
<feature type="transmembrane region" description="Helical" evidence="1">
    <location>
        <begin position="177"/>
        <end position="194"/>
    </location>
</feature>
<evidence type="ECO:0000313" key="3">
    <source>
        <dbReference type="Proteomes" id="UP000680706"/>
    </source>
</evidence>
<dbReference type="EMBL" id="CP074126">
    <property type="protein sequence ID" value="QUS54515.1"/>
    <property type="molecule type" value="Genomic_DNA"/>
</dbReference>
<keyword evidence="1" id="KW-0812">Transmembrane</keyword>
<evidence type="ECO:0000256" key="1">
    <source>
        <dbReference type="SAM" id="Phobius"/>
    </source>
</evidence>
<gene>
    <name evidence="2" type="ORF">KGB56_14055</name>
</gene>
<accession>A0ABX8AHH4</accession>
<feature type="transmembrane region" description="Helical" evidence="1">
    <location>
        <begin position="25"/>
        <end position="46"/>
    </location>
</feature>
<feature type="transmembrane region" description="Helical" evidence="1">
    <location>
        <begin position="86"/>
        <end position="109"/>
    </location>
</feature>
<reference evidence="2 3" key="1">
    <citation type="journal article" date="2021" name="Angew. Chem. Int. Ed. Engl.">
        <title>A novel family of nonribosomal peptides modulate collective behavior in Pseudovibrio bacteria isolated from marine sponges.</title>
        <authorList>
            <person name="Ioca L.P."/>
            <person name="Dai Y."/>
            <person name="Kunakom S."/>
            <person name="Diaz-Espinosa J."/>
            <person name="Krunic A."/>
            <person name="Crnkovic C.M."/>
            <person name="Orjala J."/>
            <person name="Sanchez L.M."/>
            <person name="Ferreira A.G."/>
            <person name="Berlinck R.G.S."/>
            <person name="Eustaquio A.S."/>
        </authorList>
    </citation>
    <scope>NUCLEOTIDE SEQUENCE [LARGE SCALE GENOMIC DNA]</scope>
    <source>
        <strain evidence="2 3">Ab134</strain>
    </source>
</reference>
<protein>
    <submittedName>
        <fullName evidence="2">Uncharacterized protein</fullName>
    </submittedName>
</protein>
<dbReference type="RefSeq" id="WP_075698863.1">
    <property type="nucleotide sequence ID" value="NZ_CP074126.1"/>
</dbReference>
<keyword evidence="1" id="KW-1133">Transmembrane helix</keyword>
<feature type="transmembrane region" description="Helical" evidence="1">
    <location>
        <begin position="144"/>
        <end position="165"/>
    </location>
</feature>
<organism evidence="2 3">
    <name type="scientific">Pseudovibrio brasiliensis</name>
    <dbReference type="NCBI Taxonomy" id="1898042"/>
    <lineage>
        <taxon>Bacteria</taxon>
        <taxon>Pseudomonadati</taxon>
        <taxon>Pseudomonadota</taxon>
        <taxon>Alphaproteobacteria</taxon>
        <taxon>Hyphomicrobiales</taxon>
        <taxon>Stappiaceae</taxon>
        <taxon>Pseudovibrio</taxon>
    </lineage>
</organism>
<sequence>MQSLNFEKPTEFALQLLATTWQKFWWIRGFLAPLLLLPATSMLFGFEQRKITFVFHALVTGWNDLLGDLGTWLAARLPIPNVDAALINTITIASLFVIPIVIVFTTRVYRTHHYLFRLRKAALYKINKSYQSSTIKLVLAYLNYYFLLNLLLILHAIFLIGLISSPIHIHSILKGEQLGWVMIFNFVVYTSIALRHFMYPHYLRSIIIGFSTLISLELAYWYFELTHNEGAKSYLCSLANEPLKTCLLMQ</sequence>
<feature type="transmembrane region" description="Helical" evidence="1">
    <location>
        <begin position="53"/>
        <end position="74"/>
    </location>
</feature>
<evidence type="ECO:0000313" key="2">
    <source>
        <dbReference type="EMBL" id="QUS54515.1"/>
    </source>
</evidence>
<name>A0ABX8AHH4_9HYPH</name>
<keyword evidence="3" id="KW-1185">Reference proteome</keyword>